<evidence type="ECO:0000259" key="1">
    <source>
        <dbReference type="SMART" id="SM00473"/>
    </source>
</evidence>
<keyword evidence="3" id="KW-1185">Reference proteome</keyword>
<name>A0A443RUF8_9ACAR</name>
<dbReference type="EMBL" id="NCKV01031728">
    <property type="protein sequence ID" value="RWS18977.1"/>
    <property type="molecule type" value="Genomic_DNA"/>
</dbReference>
<protein>
    <recommendedName>
        <fullName evidence="1">Apple domain-containing protein</fullName>
    </recommendedName>
</protein>
<dbReference type="Pfam" id="PF00024">
    <property type="entry name" value="PAN_1"/>
    <property type="match status" value="1"/>
</dbReference>
<accession>A0A443RUF8</accession>
<sequence>AIFITAKLLERAPFQYGFKKTDKKRIAQTFGKILTISSEDKCGNLCYEDDTCIGFSYCGSFECVRFYKDSNITFDNNLEEGENCNAYSKLRPNETVGAADSMLDSLLFMLQEEVIHNMFKLEILDTFNPKLDIFLTASELKQNVQPGFSRDYEDAIHLPFVSKPSSFEIAKDVAKSYYVDKRNRRFDFTKLGDFKQKVINVGLGECKQLCDNDPQCKSFSYCTFNEPECILSSVEGEAIVTAITTTSQSCSLLSSKYNY</sequence>
<dbReference type="VEuPathDB" id="VectorBase:LDEU013063"/>
<proteinExistence type="predicted"/>
<feature type="non-terminal residue" evidence="2">
    <location>
        <position position="1"/>
    </location>
</feature>
<evidence type="ECO:0000313" key="2">
    <source>
        <dbReference type="EMBL" id="RWS18977.1"/>
    </source>
</evidence>
<feature type="domain" description="Apple" evidence="1">
    <location>
        <begin position="178"/>
        <end position="256"/>
    </location>
</feature>
<comment type="caution">
    <text evidence="2">The sequence shown here is derived from an EMBL/GenBank/DDBJ whole genome shotgun (WGS) entry which is preliminary data.</text>
</comment>
<dbReference type="InterPro" id="IPR003609">
    <property type="entry name" value="Pan_app"/>
</dbReference>
<feature type="domain" description="Apple" evidence="1">
    <location>
        <begin position="13"/>
        <end position="90"/>
    </location>
</feature>
<dbReference type="Gene3D" id="3.50.4.10">
    <property type="entry name" value="Hepatocyte Growth Factor"/>
    <property type="match status" value="1"/>
</dbReference>
<dbReference type="SUPFAM" id="SSF57414">
    <property type="entry name" value="Hairpin loop containing domain-like"/>
    <property type="match status" value="1"/>
</dbReference>
<dbReference type="Proteomes" id="UP000288716">
    <property type="component" value="Unassembled WGS sequence"/>
</dbReference>
<dbReference type="OrthoDB" id="6484858at2759"/>
<dbReference type="AlphaFoldDB" id="A0A443RUF8"/>
<reference evidence="2 3" key="1">
    <citation type="journal article" date="2018" name="Gigascience">
        <title>Genomes of trombidid mites reveal novel predicted allergens and laterally-transferred genes associated with secondary metabolism.</title>
        <authorList>
            <person name="Dong X."/>
            <person name="Chaisiri K."/>
            <person name="Xia D."/>
            <person name="Armstrong S.D."/>
            <person name="Fang Y."/>
            <person name="Donnelly M.J."/>
            <person name="Kadowaki T."/>
            <person name="McGarry J.W."/>
            <person name="Darby A.C."/>
            <person name="Makepeace B.L."/>
        </authorList>
    </citation>
    <scope>NUCLEOTIDE SEQUENCE [LARGE SCALE GENOMIC DNA]</scope>
    <source>
        <strain evidence="2">UoL-UT</strain>
    </source>
</reference>
<dbReference type="Pfam" id="PF14295">
    <property type="entry name" value="PAN_4"/>
    <property type="match status" value="1"/>
</dbReference>
<organism evidence="2 3">
    <name type="scientific">Leptotrombidium deliense</name>
    <dbReference type="NCBI Taxonomy" id="299467"/>
    <lineage>
        <taxon>Eukaryota</taxon>
        <taxon>Metazoa</taxon>
        <taxon>Ecdysozoa</taxon>
        <taxon>Arthropoda</taxon>
        <taxon>Chelicerata</taxon>
        <taxon>Arachnida</taxon>
        <taxon>Acari</taxon>
        <taxon>Acariformes</taxon>
        <taxon>Trombidiformes</taxon>
        <taxon>Prostigmata</taxon>
        <taxon>Anystina</taxon>
        <taxon>Parasitengona</taxon>
        <taxon>Trombiculoidea</taxon>
        <taxon>Trombiculidae</taxon>
        <taxon>Leptotrombidium</taxon>
    </lineage>
</organism>
<gene>
    <name evidence="2" type="ORF">B4U80_14523</name>
</gene>
<evidence type="ECO:0000313" key="3">
    <source>
        <dbReference type="Proteomes" id="UP000288716"/>
    </source>
</evidence>
<dbReference type="SMART" id="SM00473">
    <property type="entry name" value="PAN_AP"/>
    <property type="match status" value="2"/>
</dbReference>